<keyword evidence="8" id="KW-1185">Reference proteome</keyword>
<keyword evidence="2" id="KW-0813">Transport</keyword>
<gene>
    <name evidence="7" type="ORF">CERSUDRAFT_162060</name>
</gene>
<keyword evidence="4" id="KW-0653">Protein transport</keyword>
<comment type="subcellular location">
    <subcellularLocation>
        <location evidence="1">Cytoplasm</location>
    </subcellularLocation>
</comment>
<evidence type="ECO:0000313" key="8">
    <source>
        <dbReference type="Proteomes" id="UP000016930"/>
    </source>
</evidence>
<dbReference type="STRING" id="914234.M2Q659"/>
<sequence length="374" mass="40317">MTYAPTNPIDVPPYQLQPLITSVLESTGGASAQVTSAQALGSEIYVGCSNGELLRFALQANVPDTPDSYTLLSRQTLIGDKSIDEIVLAPSISRALVLSNRQVHFFTLPALDVVPANVIRPIRNVVTFAVDERHTRRPPPSVSQAVDPIEFCVIKQTSIALYSLHERLFIQKEIPLPQGSILARRMGRHLCIADREHYNMIDLEAASLFPLLPLSQAGDGVSIKPSITVVGDNEFLILSWTGASSIGVFITGDGDPVRGTLEWPSHPEAVCLDYPYITTLLPNNTIEIHSIETQAIVQVIPAPPDSPGPGSGVTGTLRRTLLASANGFLVPSTQRSDKLRRTPVKLRRGESAGSGGTPEKGRERYPAVAEGPVI</sequence>
<dbReference type="Pfam" id="PF00780">
    <property type="entry name" value="CNH"/>
    <property type="match status" value="1"/>
</dbReference>
<dbReference type="GO" id="GO:0016020">
    <property type="term" value="C:membrane"/>
    <property type="evidence" value="ECO:0007669"/>
    <property type="project" value="TreeGrafter"/>
</dbReference>
<dbReference type="OrthoDB" id="5325112at2759"/>
<dbReference type="EMBL" id="KB445812">
    <property type="protein sequence ID" value="EMD32318.1"/>
    <property type="molecule type" value="Genomic_DNA"/>
</dbReference>
<evidence type="ECO:0000256" key="4">
    <source>
        <dbReference type="ARBA" id="ARBA00022927"/>
    </source>
</evidence>
<dbReference type="GO" id="GO:0005737">
    <property type="term" value="C:cytoplasm"/>
    <property type="evidence" value="ECO:0007669"/>
    <property type="project" value="UniProtKB-SubCell"/>
</dbReference>
<evidence type="ECO:0000256" key="1">
    <source>
        <dbReference type="ARBA" id="ARBA00004496"/>
    </source>
</evidence>
<dbReference type="PROSITE" id="PS50219">
    <property type="entry name" value="CNH"/>
    <property type="match status" value="1"/>
</dbReference>
<dbReference type="GO" id="GO:0006914">
    <property type="term" value="P:autophagy"/>
    <property type="evidence" value="ECO:0007669"/>
    <property type="project" value="TreeGrafter"/>
</dbReference>
<proteinExistence type="predicted"/>
<evidence type="ECO:0000256" key="5">
    <source>
        <dbReference type="SAM" id="MobiDB-lite"/>
    </source>
</evidence>
<feature type="domain" description="CNH" evidence="6">
    <location>
        <begin position="31"/>
        <end position="315"/>
    </location>
</feature>
<evidence type="ECO:0000313" key="7">
    <source>
        <dbReference type="EMBL" id="EMD32318.1"/>
    </source>
</evidence>
<evidence type="ECO:0000256" key="3">
    <source>
        <dbReference type="ARBA" id="ARBA00022490"/>
    </source>
</evidence>
<protein>
    <recommendedName>
        <fullName evidence="6">CNH domain-containing protein</fullName>
    </recommendedName>
</protein>
<keyword evidence="3" id="KW-0963">Cytoplasm</keyword>
<dbReference type="InterPro" id="IPR001180">
    <property type="entry name" value="CNH_dom"/>
</dbReference>
<dbReference type="PANTHER" id="PTHR12894">
    <property type="entry name" value="CNH DOMAIN CONTAINING"/>
    <property type="match status" value="1"/>
</dbReference>
<evidence type="ECO:0000256" key="2">
    <source>
        <dbReference type="ARBA" id="ARBA00022448"/>
    </source>
</evidence>
<dbReference type="InterPro" id="IPR032914">
    <property type="entry name" value="Vam6/VPS39/TRAP1"/>
</dbReference>
<evidence type="ECO:0000259" key="6">
    <source>
        <dbReference type="PROSITE" id="PS50219"/>
    </source>
</evidence>
<dbReference type="PANTHER" id="PTHR12894:SF27">
    <property type="entry name" value="TRANSFORMING GROWTH FACTOR-BETA RECEPTOR-ASSOCIATED PROTEIN 1"/>
    <property type="match status" value="1"/>
</dbReference>
<dbReference type="HOGENOM" id="CLU_063262_0_0_1"/>
<dbReference type="AlphaFoldDB" id="M2Q659"/>
<dbReference type="GO" id="GO:0034058">
    <property type="term" value="P:endosomal vesicle fusion"/>
    <property type="evidence" value="ECO:0007669"/>
    <property type="project" value="TreeGrafter"/>
</dbReference>
<accession>M2Q659</accession>
<organism evidence="7 8">
    <name type="scientific">Ceriporiopsis subvermispora (strain B)</name>
    <name type="common">White-rot fungus</name>
    <name type="synonym">Gelatoporia subvermispora</name>
    <dbReference type="NCBI Taxonomy" id="914234"/>
    <lineage>
        <taxon>Eukaryota</taxon>
        <taxon>Fungi</taxon>
        <taxon>Dikarya</taxon>
        <taxon>Basidiomycota</taxon>
        <taxon>Agaricomycotina</taxon>
        <taxon>Agaricomycetes</taxon>
        <taxon>Polyporales</taxon>
        <taxon>Gelatoporiaceae</taxon>
        <taxon>Gelatoporia</taxon>
    </lineage>
</organism>
<feature type="region of interest" description="Disordered" evidence="5">
    <location>
        <begin position="332"/>
        <end position="374"/>
    </location>
</feature>
<reference evidence="7 8" key="1">
    <citation type="journal article" date="2012" name="Proc. Natl. Acad. Sci. U.S.A.">
        <title>Comparative genomics of Ceriporiopsis subvermispora and Phanerochaete chrysosporium provide insight into selective ligninolysis.</title>
        <authorList>
            <person name="Fernandez-Fueyo E."/>
            <person name="Ruiz-Duenas F.J."/>
            <person name="Ferreira P."/>
            <person name="Floudas D."/>
            <person name="Hibbett D.S."/>
            <person name="Canessa P."/>
            <person name="Larrondo L.F."/>
            <person name="James T.Y."/>
            <person name="Seelenfreund D."/>
            <person name="Lobos S."/>
            <person name="Polanco R."/>
            <person name="Tello M."/>
            <person name="Honda Y."/>
            <person name="Watanabe T."/>
            <person name="Watanabe T."/>
            <person name="Ryu J.S."/>
            <person name="Kubicek C.P."/>
            <person name="Schmoll M."/>
            <person name="Gaskell J."/>
            <person name="Hammel K.E."/>
            <person name="St John F.J."/>
            <person name="Vanden Wymelenberg A."/>
            <person name="Sabat G."/>
            <person name="Splinter BonDurant S."/>
            <person name="Syed K."/>
            <person name="Yadav J.S."/>
            <person name="Doddapaneni H."/>
            <person name="Subramanian V."/>
            <person name="Lavin J.L."/>
            <person name="Oguiza J.A."/>
            <person name="Perez G."/>
            <person name="Pisabarro A.G."/>
            <person name="Ramirez L."/>
            <person name="Santoyo F."/>
            <person name="Master E."/>
            <person name="Coutinho P.M."/>
            <person name="Henrissat B."/>
            <person name="Lombard V."/>
            <person name="Magnuson J.K."/>
            <person name="Kuees U."/>
            <person name="Hori C."/>
            <person name="Igarashi K."/>
            <person name="Samejima M."/>
            <person name="Held B.W."/>
            <person name="Barry K.W."/>
            <person name="LaButti K.M."/>
            <person name="Lapidus A."/>
            <person name="Lindquist E.A."/>
            <person name="Lucas S.M."/>
            <person name="Riley R."/>
            <person name="Salamov A.A."/>
            <person name="Hoffmeister D."/>
            <person name="Schwenk D."/>
            <person name="Hadar Y."/>
            <person name="Yarden O."/>
            <person name="de Vries R.P."/>
            <person name="Wiebenga A."/>
            <person name="Stenlid J."/>
            <person name="Eastwood D."/>
            <person name="Grigoriev I.V."/>
            <person name="Berka R.M."/>
            <person name="Blanchette R.A."/>
            <person name="Kersten P."/>
            <person name="Martinez A.T."/>
            <person name="Vicuna R."/>
            <person name="Cullen D."/>
        </authorList>
    </citation>
    <scope>NUCLEOTIDE SEQUENCE [LARGE SCALE GENOMIC DNA]</scope>
    <source>
        <strain evidence="7 8">B</strain>
    </source>
</reference>
<dbReference type="Proteomes" id="UP000016930">
    <property type="component" value="Unassembled WGS sequence"/>
</dbReference>
<name>M2Q659_CERS8</name>
<dbReference type="GO" id="GO:0015031">
    <property type="term" value="P:protein transport"/>
    <property type="evidence" value="ECO:0007669"/>
    <property type="project" value="UniProtKB-KW"/>
</dbReference>